<organism evidence="7 8">
    <name type="scientific">Paramagnetospirillum caucaseum</name>
    <dbReference type="NCBI Taxonomy" id="1244869"/>
    <lineage>
        <taxon>Bacteria</taxon>
        <taxon>Pseudomonadati</taxon>
        <taxon>Pseudomonadota</taxon>
        <taxon>Alphaproteobacteria</taxon>
        <taxon>Rhodospirillales</taxon>
        <taxon>Magnetospirillaceae</taxon>
        <taxon>Paramagnetospirillum</taxon>
    </lineage>
</organism>
<dbReference type="Pfam" id="PF13847">
    <property type="entry name" value="Methyltransf_31"/>
    <property type="match status" value="1"/>
</dbReference>
<dbReference type="RefSeq" id="WP_008620622.1">
    <property type="nucleotide sequence ID" value="NZ_AONQ01000068.1"/>
</dbReference>
<dbReference type="HAMAP" id="MF_02126">
    <property type="entry name" value="RF_methyltr_PrmC"/>
    <property type="match status" value="1"/>
</dbReference>
<feature type="binding site" evidence="4">
    <location>
        <begin position="122"/>
        <end position="126"/>
    </location>
    <ligand>
        <name>S-adenosyl-L-methionine</name>
        <dbReference type="ChEBI" id="CHEBI:59789"/>
    </ligand>
</feature>
<dbReference type="EMBL" id="AONQ01000068">
    <property type="protein sequence ID" value="EME68386.1"/>
    <property type="molecule type" value="Genomic_DNA"/>
</dbReference>
<feature type="binding site" evidence="4">
    <location>
        <position position="145"/>
    </location>
    <ligand>
        <name>S-adenosyl-L-methionine</name>
        <dbReference type="ChEBI" id="CHEBI:59789"/>
    </ligand>
</feature>
<feature type="binding site" evidence="4">
    <location>
        <position position="174"/>
    </location>
    <ligand>
        <name>S-adenosyl-L-methionine</name>
        <dbReference type="ChEBI" id="CHEBI:59789"/>
    </ligand>
</feature>
<reference evidence="7 8" key="1">
    <citation type="journal article" date="2014" name="Genome Announc.">
        <title>Draft Genome Sequence of Magnetospirillum sp. Strain SO-1, a Freshwater Magnetotactic Bacterium Isolated from the Ol'khovka River, Russia.</title>
        <authorList>
            <person name="Grouzdev D.S."/>
            <person name="Dziuba M.V."/>
            <person name="Sukhacheva M.S."/>
            <person name="Mardanov A.V."/>
            <person name="Beletskiy A.V."/>
            <person name="Kuznetsov B.B."/>
            <person name="Skryabin K.G."/>
        </authorList>
    </citation>
    <scope>NUCLEOTIDE SEQUENCE [LARGE SCALE GENOMIC DNA]</scope>
    <source>
        <strain evidence="7 8">SO-1</strain>
    </source>
</reference>
<comment type="function">
    <text evidence="4">Methylates the class 1 translation termination release factors RF1/PrfA and RF2/PrfB on the glutamine residue of the universally conserved GGQ motif.</text>
</comment>
<evidence type="ECO:0000256" key="1">
    <source>
        <dbReference type="ARBA" id="ARBA00022603"/>
    </source>
</evidence>
<gene>
    <name evidence="4" type="primary">prmC</name>
    <name evidence="7" type="ORF">H261_18812</name>
</gene>
<comment type="catalytic activity">
    <reaction evidence="4">
        <text>L-glutaminyl-[peptide chain release factor] + S-adenosyl-L-methionine = N(5)-methyl-L-glutaminyl-[peptide chain release factor] + S-adenosyl-L-homocysteine + H(+)</text>
        <dbReference type="Rhea" id="RHEA:42896"/>
        <dbReference type="Rhea" id="RHEA-COMP:10271"/>
        <dbReference type="Rhea" id="RHEA-COMP:10272"/>
        <dbReference type="ChEBI" id="CHEBI:15378"/>
        <dbReference type="ChEBI" id="CHEBI:30011"/>
        <dbReference type="ChEBI" id="CHEBI:57856"/>
        <dbReference type="ChEBI" id="CHEBI:59789"/>
        <dbReference type="ChEBI" id="CHEBI:61891"/>
        <dbReference type="EC" id="2.1.1.297"/>
    </reaction>
</comment>
<dbReference type="PANTHER" id="PTHR18895:SF74">
    <property type="entry name" value="MTRF1L RELEASE FACTOR GLUTAMINE METHYLTRANSFERASE"/>
    <property type="match status" value="1"/>
</dbReference>
<dbReference type="GO" id="GO:0003676">
    <property type="term" value="F:nucleic acid binding"/>
    <property type="evidence" value="ECO:0007669"/>
    <property type="project" value="InterPro"/>
</dbReference>
<dbReference type="Gene3D" id="3.40.50.150">
    <property type="entry name" value="Vaccinia Virus protein VP39"/>
    <property type="match status" value="1"/>
</dbReference>
<keyword evidence="8" id="KW-1185">Reference proteome</keyword>
<evidence type="ECO:0000256" key="3">
    <source>
        <dbReference type="ARBA" id="ARBA00022691"/>
    </source>
</evidence>
<protein>
    <recommendedName>
        <fullName evidence="4">Release factor glutamine methyltransferase</fullName>
        <shortName evidence="4">RF MTase</shortName>
        <ecNumber evidence="4">2.1.1.297</ecNumber>
    </recommendedName>
    <alternativeName>
        <fullName evidence="4">N5-glutamine methyltransferase PrmC</fullName>
    </alternativeName>
    <alternativeName>
        <fullName evidence="4">Protein-(glutamine-N5) MTase PrmC</fullName>
    </alternativeName>
    <alternativeName>
        <fullName evidence="4">Protein-glutamine N-methyltransferase PrmC</fullName>
    </alternativeName>
</protein>
<dbReference type="Proteomes" id="UP000011744">
    <property type="component" value="Unassembled WGS sequence"/>
</dbReference>
<dbReference type="eggNOG" id="COG2890">
    <property type="taxonomic scope" value="Bacteria"/>
</dbReference>
<dbReference type="SUPFAM" id="SSF53335">
    <property type="entry name" value="S-adenosyl-L-methionine-dependent methyltransferases"/>
    <property type="match status" value="1"/>
</dbReference>
<dbReference type="InterPro" id="IPR002052">
    <property type="entry name" value="DNA_methylase_N6_adenine_CS"/>
</dbReference>
<dbReference type="PATRIC" id="fig|1244869.3.peg.3761"/>
<feature type="domain" description="Methyltransferase" evidence="5">
    <location>
        <begin position="117"/>
        <end position="241"/>
    </location>
</feature>
<evidence type="ECO:0000313" key="8">
    <source>
        <dbReference type="Proteomes" id="UP000011744"/>
    </source>
</evidence>
<keyword evidence="3 4" id="KW-0949">S-adenosyl-L-methionine</keyword>
<dbReference type="InterPro" id="IPR050320">
    <property type="entry name" value="N5-glutamine_MTase"/>
</dbReference>
<dbReference type="PROSITE" id="PS00092">
    <property type="entry name" value="N6_MTASE"/>
    <property type="match status" value="1"/>
</dbReference>
<evidence type="ECO:0000259" key="5">
    <source>
        <dbReference type="Pfam" id="PF13847"/>
    </source>
</evidence>
<evidence type="ECO:0000313" key="7">
    <source>
        <dbReference type="EMBL" id="EME68386.1"/>
    </source>
</evidence>
<evidence type="ECO:0000259" key="6">
    <source>
        <dbReference type="Pfam" id="PF17827"/>
    </source>
</evidence>
<dbReference type="InterPro" id="IPR029063">
    <property type="entry name" value="SAM-dependent_MTases_sf"/>
</dbReference>
<name>M2Y5N2_9PROT</name>
<accession>M2Y5N2</accession>
<keyword evidence="2 4" id="KW-0808">Transferase</keyword>
<dbReference type="CDD" id="cd02440">
    <property type="entry name" value="AdoMet_MTases"/>
    <property type="match status" value="1"/>
</dbReference>
<dbReference type="InterPro" id="IPR040758">
    <property type="entry name" value="PrmC_N"/>
</dbReference>
<dbReference type="OrthoDB" id="9800643at2"/>
<feature type="domain" description="Release factor glutamine methyltransferase N-terminal" evidence="6">
    <location>
        <begin position="7"/>
        <end position="76"/>
    </location>
</feature>
<dbReference type="STRING" id="1244869.H261_18812"/>
<comment type="caution">
    <text evidence="7">The sequence shown here is derived from an EMBL/GenBank/DDBJ whole genome shotgun (WGS) entry which is preliminary data.</text>
</comment>
<dbReference type="PANTHER" id="PTHR18895">
    <property type="entry name" value="HEMK METHYLTRANSFERASE"/>
    <property type="match status" value="1"/>
</dbReference>
<dbReference type="NCBIfam" id="TIGR00536">
    <property type="entry name" value="hemK_fam"/>
    <property type="match status" value="1"/>
</dbReference>
<comment type="similarity">
    <text evidence="4">Belongs to the protein N5-glutamine methyltransferase family. PrmC subfamily.</text>
</comment>
<sequence length="283" mass="29774">MATAGQTINAAASRLAAVGIDTAHYDARLMVAEVLGVEMRRLPASHHVELNGGETACLAVMLERRLAREPMSHILGRRGFWTHDFLVTKDTLDPRPDTETLIEAVLDALDDRGLPRRLLDFGTGTGCILLTLLSELGHATGLGVDASPAALAVAGRNAEALGLASRAEFRLGDWGAGMEGVFDVIVSNPPYIPDGDIDGLEPEVVRYEPRSALAGGPDGLECYRRLIPDMARLLAPGGVAALEVGMGQAAEVAGLLAAAGLSGASARRDLGGVERCVIVRRQK</sequence>
<evidence type="ECO:0000256" key="2">
    <source>
        <dbReference type="ARBA" id="ARBA00022679"/>
    </source>
</evidence>
<dbReference type="InterPro" id="IPR025714">
    <property type="entry name" value="Methyltranfer_dom"/>
</dbReference>
<dbReference type="InterPro" id="IPR019874">
    <property type="entry name" value="RF_methyltr_PrmC"/>
</dbReference>
<dbReference type="NCBIfam" id="TIGR03534">
    <property type="entry name" value="RF_mod_PrmC"/>
    <property type="match status" value="1"/>
</dbReference>
<feature type="binding site" evidence="4">
    <location>
        <position position="188"/>
    </location>
    <ligand>
        <name>S-adenosyl-L-methionine</name>
        <dbReference type="ChEBI" id="CHEBI:59789"/>
    </ligand>
</feature>
<dbReference type="Gene3D" id="1.10.8.10">
    <property type="entry name" value="DNA helicase RuvA subunit, C-terminal domain"/>
    <property type="match status" value="1"/>
</dbReference>
<evidence type="ECO:0000256" key="4">
    <source>
        <dbReference type="HAMAP-Rule" id="MF_02126"/>
    </source>
</evidence>
<feature type="binding site" evidence="4">
    <location>
        <begin position="188"/>
        <end position="191"/>
    </location>
    <ligand>
        <name>substrate</name>
    </ligand>
</feature>
<dbReference type="InterPro" id="IPR004556">
    <property type="entry name" value="HemK-like"/>
</dbReference>
<keyword evidence="1 4" id="KW-0489">Methyltransferase</keyword>
<dbReference type="EC" id="2.1.1.297" evidence="4"/>
<dbReference type="AlphaFoldDB" id="M2Y5N2"/>
<dbReference type="GO" id="GO:0102559">
    <property type="term" value="F:peptide chain release factor N(5)-glutamine methyltransferase activity"/>
    <property type="evidence" value="ECO:0007669"/>
    <property type="project" value="UniProtKB-EC"/>
</dbReference>
<dbReference type="Pfam" id="PF17827">
    <property type="entry name" value="PrmC_N"/>
    <property type="match status" value="1"/>
</dbReference>
<dbReference type="GO" id="GO:0032259">
    <property type="term" value="P:methylation"/>
    <property type="evidence" value="ECO:0007669"/>
    <property type="project" value="UniProtKB-KW"/>
</dbReference>
<proteinExistence type="inferred from homology"/>